<accession>A0ABQ2VKV9</accession>
<organism evidence="1 2">
    <name type="scientific">Lentzea flava</name>
    <dbReference type="NCBI Taxonomy" id="103732"/>
    <lineage>
        <taxon>Bacteria</taxon>
        <taxon>Bacillati</taxon>
        <taxon>Actinomycetota</taxon>
        <taxon>Actinomycetes</taxon>
        <taxon>Pseudonocardiales</taxon>
        <taxon>Pseudonocardiaceae</taxon>
        <taxon>Lentzea</taxon>
    </lineage>
</organism>
<protein>
    <submittedName>
        <fullName evidence="1">Uncharacterized protein</fullName>
    </submittedName>
</protein>
<evidence type="ECO:0000313" key="1">
    <source>
        <dbReference type="EMBL" id="GGU87001.1"/>
    </source>
</evidence>
<reference evidence="2" key="1">
    <citation type="journal article" date="2019" name="Int. J. Syst. Evol. Microbiol.">
        <title>The Global Catalogue of Microorganisms (GCM) 10K type strain sequencing project: providing services to taxonomists for standard genome sequencing and annotation.</title>
        <authorList>
            <consortium name="The Broad Institute Genomics Platform"/>
            <consortium name="The Broad Institute Genome Sequencing Center for Infectious Disease"/>
            <person name="Wu L."/>
            <person name="Ma J."/>
        </authorList>
    </citation>
    <scope>NUCLEOTIDE SEQUENCE [LARGE SCALE GENOMIC DNA]</scope>
    <source>
        <strain evidence="2">JCM 3296</strain>
    </source>
</reference>
<name>A0ABQ2VKV9_9PSEU</name>
<evidence type="ECO:0000313" key="2">
    <source>
        <dbReference type="Proteomes" id="UP000649573"/>
    </source>
</evidence>
<dbReference type="EMBL" id="BMRE01000109">
    <property type="protein sequence ID" value="GGU87001.1"/>
    <property type="molecule type" value="Genomic_DNA"/>
</dbReference>
<keyword evidence="2" id="KW-1185">Reference proteome</keyword>
<comment type="caution">
    <text evidence="1">The sequence shown here is derived from an EMBL/GenBank/DDBJ whole genome shotgun (WGS) entry which is preliminary data.</text>
</comment>
<sequence>MAGGLAARDPLRGLDQLIAQIRETAASPKRAPGAAPIDPLVDFLVHGQDIARPLGRVREMPLEPARAALDHVMKSPFYGARKRFRVTGIPDLPVPDLLMLATDRKLSTAGDNTVGNSNTRSI</sequence>
<dbReference type="Proteomes" id="UP000649573">
    <property type="component" value="Unassembled WGS sequence"/>
</dbReference>
<proteinExistence type="predicted"/>
<gene>
    <name evidence="1" type="ORF">GCM10010178_91100</name>
</gene>
<dbReference type="RefSeq" id="WP_189260019.1">
    <property type="nucleotide sequence ID" value="NZ_BMRE01000109.1"/>
</dbReference>